<dbReference type="EMBL" id="LNIX01000012">
    <property type="protein sequence ID" value="OXA47770.1"/>
    <property type="molecule type" value="Genomic_DNA"/>
</dbReference>
<accession>A0A226DRS8</accession>
<keyword evidence="1" id="KW-0812">Transmembrane</keyword>
<proteinExistence type="predicted"/>
<dbReference type="Pfam" id="PF15860">
    <property type="entry name" value="DUF4728"/>
    <property type="match status" value="1"/>
</dbReference>
<gene>
    <name evidence="2" type="ORF">Fcan01_17234</name>
</gene>
<dbReference type="Proteomes" id="UP000198287">
    <property type="component" value="Unassembled WGS sequence"/>
</dbReference>
<keyword evidence="1" id="KW-1133">Transmembrane helix</keyword>
<evidence type="ECO:0000313" key="2">
    <source>
        <dbReference type="EMBL" id="OXA47770.1"/>
    </source>
</evidence>
<feature type="transmembrane region" description="Helical" evidence="1">
    <location>
        <begin position="128"/>
        <end position="149"/>
    </location>
</feature>
<reference evidence="2 3" key="1">
    <citation type="submission" date="2015-12" db="EMBL/GenBank/DDBJ databases">
        <title>The genome of Folsomia candida.</title>
        <authorList>
            <person name="Faddeeva A."/>
            <person name="Derks M.F."/>
            <person name="Anvar Y."/>
            <person name="Smit S."/>
            <person name="Van Straalen N."/>
            <person name="Roelofs D."/>
        </authorList>
    </citation>
    <scope>NUCLEOTIDE SEQUENCE [LARGE SCALE GENOMIC DNA]</scope>
    <source>
        <strain evidence="2 3">VU population</strain>
        <tissue evidence="2">Whole body</tissue>
    </source>
</reference>
<feature type="transmembrane region" description="Helical" evidence="1">
    <location>
        <begin position="66"/>
        <end position="86"/>
    </location>
</feature>
<evidence type="ECO:0000313" key="3">
    <source>
        <dbReference type="Proteomes" id="UP000198287"/>
    </source>
</evidence>
<feature type="transmembrane region" description="Helical" evidence="1">
    <location>
        <begin position="12"/>
        <end position="33"/>
    </location>
</feature>
<dbReference type="OrthoDB" id="7914534at2759"/>
<comment type="caution">
    <text evidence="2">The sequence shown here is derived from an EMBL/GenBank/DDBJ whole genome shotgun (WGS) entry which is preliminary data.</text>
</comment>
<evidence type="ECO:0000256" key="1">
    <source>
        <dbReference type="SAM" id="Phobius"/>
    </source>
</evidence>
<name>A0A226DRS8_FOLCA</name>
<dbReference type="AlphaFoldDB" id="A0A226DRS8"/>
<keyword evidence="1" id="KW-0472">Membrane</keyword>
<keyword evidence="3" id="KW-1185">Reference proteome</keyword>
<dbReference type="InterPro" id="IPR031720">
    <property type="entry name" value="DUF4728"/>
</dbReference>
<organism evidence="2 3">
    <name type="scientific">Folsomia candida</name>
    <name type="common">Springtail</name>
    <dbReference type="NCBI Taxonomy" id="158441"/>
    <lineage>
        <taxon>Eukaryota</taxon>
        <taxon>Metazoa</taxon>
        <taxon>Ecdysozoa</taxon>
        <taxon>Arthropoda</taxon>
        <taxon>Hexapoda</taxon>
        <taxon>Collembola</taxon>
        <taxon>Entomobryomorpha</taxon>
        <taxon>Isotomoidea</taxon>
        <taxon>Isotomidae</taxon>
        <taxon>Proisotominae</taxon>
        <taxon>Folsomia</taxon>
    </lineage>
</organism>
<protein>
    <submittedName>
        <fullName evidence="2">Uncharacterized protein</fullName>
    </submittedName>
</protein>
<feature type="transmembrane region" description="Helical" evidence="1">
    <location>
        <begin position="98"/>
        <end position="122"/>
    </location>
</feature>
<sequence length="162" mass="18212">MSSAICYGGWCTVARGTLIIGLLHIICGIASIIHNSIDLNIMMNYPDRTTDPKFQQDRIFRIRFDFVQIFMTGVHVILSCLMVHGYRKQNYRLIMPWLIWSSVSLTILATGITILLLTMVLGGQADDAGVILAISGSYFVIQAYFIVVVKKFVHELEGMTSY</sequence>